<feature type="binding site" evidence="7">
    <location>
        <begin position="275"/>
        <end position="279"/>
    </location>
    <ligand>
        <name>ATP</name>
        <dbReference type="ChEBI" id="CHEBI:30616"/>
    </ligand>
</feature>
<feature type="active site" description="Proton acceptor" evidence="6">
    <location>
        <position position="242"/>
    </location>
</feature>
<keyword evidence="12" id="KW-1185">Reference proteome</keyword>
<dbReference type="Gene3D" id="3.30.420.150">
    <property type="entry name" value="Exopolyphosphatase. Domain 2"/>
    <property type="match status" value="2"/>
</dbReference>
<dbReference type="Gene3D" id="3.30.420.40">
    <property type="match status" value="2"/>
</dbReference>
<dbReference type="GO" id="GO:0045134">
    <property type="term" value="F:UDP phosphatase activity"/>
    <property type="evidence" value="ECO:0007669"/>
    <property type="project" value="TreeGrafter"/>
</dbReference>
<name>A0A4S4KKI9_9APHY</name>
<dbReference type="GO" id="GO:0005524">
    <property type="term" value="F:ATP binding"/>
    <property type="evidence" value="ECO:0007669"/>
    <property type="project" value="UniProtKB-KW"/>
</dbReference>
<evidence type="ECO:0000256" key="3">
    <source>
        <dbReference type="ARBA" id="ARBA00022801"/>
    </source>
</evidence>
<organism evidence="11 12">
    <name type="scientific">Hermanssonia centrifuga</name>
    <dbReference type="NCBI Taxonomy" id="98765"/>
    <lineage>
        <taxon>Eukaryota</taxon>
        <taxon>Fungi</taxon>
        <taxon>Dikarya</taxon>
        <taxon>Basidiomycota</taxon>
        <taxon>Agaricomycotina</taxon>
        <taxon>Agaricomycetes</taxon>
        <taxon>Polyporales</taxon>
        <taxon>Meruliaceae</taxon>
        <taxon>Hermanssonia</taxon>
    </lineage>
</organism>
<proteinExistence type="inferred from homology"/>
<evidence type="ECO:0000256" key="6">
    <source>
        <dbReference type="PIRSR" id="PIRSR600407-1"/>
    </source>
</evidence>
<dbReference type="GO" id="GO:0009134">
    <property type="term" value="P:nucleoside diphosphate catabolic process"/>
    <property type="evidence" value="ECO:0007669"/>
    <property type="project" value="TreeGrafter"/>
</dbReference>
<dbReference type="GO" id="GO:0017111">
    <property type="term" value="F:ribonucleoside triphosphate phosphatase activity"/>
    <property type="evidence" value="ECO:0007669"/>
    <property type="project" value="TreeGrafter"/>
</dbReference>
<dbReference type="Proteomes" id="UP000309038">
    <property type="component" value="Unassembled WGS sequence"/>
</dbReference>
<dbReference type="Pfam" id="PF01150">
    <property type="entry name" value="GDA1_CD39"/>
    <property type="match status" value="2"/>
</dbReference>
<evidence type="ECO:0000313" key="12">
    <source>
        <dbReference type="Proteomes" id="UP000309038"/>
    </source>
</evidence>
<evidence type="ECO:0000256" key="5">
    <source>
        <dbReference type="ARBA" id="ARBA00038903"/>
    </source>
</evidence>
<sequence>MGPTRLNGVRKFGWKKFAIGAVVVIGLVYVFGPRKEDIIPEKYIPAFPRPPYEDSNGETEAPPPPQPTYHPVIDPPHMDDEEIAPPSTVRPTSPETDPDLSKTVYCTAPSKSSLPLVQYALMIDAGSTGSRIHIYKFNNCGASAQYEYEVFKQTQPGLSSYDGRPLEAAQSLDVLLDEALKVVPVALQKCTPVAVKATAGLRLLGQSQSTEILDAVTHRLREKYPFNLQEKDGVVIMDGKDEGVYAWITVNYLMNTIRADTSSNTPTYAALDLGGASTQIVFEPVFDSTAPDSALEEGEHKYDLKFGGKTHVLYQHSYLGYGLMEARKSVHRLVEFMSSFQKQNDDGTISNPCLAQGTKRLVEVEDERTGTKRNVTMSGADVGSFEACNKIVELVMAKNAICEVKPCSFNGVYQPSLLDTFPNGKILLMSYFYDRLNPLLPEFNAAPPIKVSTLATYAEQLCQGKPSWKTQWGHDDVLMEEIEGRPEWCLDMTFMHALLRLGYEFGSDRPVEIGKRIDATHDTSDTSPKTAMEPGRPNSVRKRRWKNVAVVAGLLLVVGLVWVFGPLTRTEDAVLQNHVPIVPDNGDWPLVAKLKETFWNQQQYLFGGSETYPSPLKDSLSETNTPSQPTQTDDPTAANHAINIDDDIIPLSVILPSSPETDPDPAKTIVCTTPFKPSLTLVQYAVIIDAGITGSRMHIYKLNNCLPTILYEYKVFRSTRASLHRYQDRPLEAAQSLDVLLDEVLDIVPAALHKWTPVIIKASYSHRLFLDSKKWAEILDAIRHRLDERYPFSLRDADIMSEKEQGIYSWIAANYLMDALHADSPPNTPTYAVLGLAGAITNIIFEQELDSTKPDNVLQESKDKYELNFGGRIRVLYQHTHVGFGLNSARTKIHHLVESMASVEGQMAHEGTIANPCLAKGTTQVVDTLWERKSKKINMVGDDVGSFEACNRIVELVLAKDPICEVRPCWFDDVDQPSLLDTFPNGKVVLYYFFYDRIRPLLAESSAKPPRAIKISALATLAEQLCQGKSSWDKWWGHDDALMVELERNPQWCLDLTFIYALLRHGYGLESDKEVQIGAELDWTLGVAIAMLQS</sequence>
<keyword evidence="3 8" id="KW-0378">Hydrolase</keyword>
<feature type="region of interest" description="Disordered" evidence="9">
    <location>
        <begin position="615"/>
        <end position="637"/>
    </location>
</feature>
<comment type="function">
    <text evidence="4">After transfer of sugars to endogenous macromolecular acceptors, the enzyme converts nucleoside diphosphates to nucleoside monophosphates which in turn exit the Golgi lumen in a coupled antiporter reaction, allowing entry of additional nucleotide sugar from the cytosol.</text>
</comment>
<comment type="subcellular location">
    <subcellularLocation>
        <location evidence="1">Golgi apparatus membrane</location>
        <topology evidence="1">Single-pass type II membrane protein</topology>
    </subcellularLocation>
</comment>
<comment type="caution">
    <text evidence="11">The sequence shown here is derived from an EMBL/GenBank/DDBJ whole genome shotgun (WGS) entry which is preliminary data.</text>
</comment>
<evidence type="ECO:0000313" key="11">
    <source>
        <dbReference type="EMBL" id="THG98951.1"/>
    </source>
</evidence>
<evidence type="ECO:0000256" key="10">
    <source>
        <dbReference type="SAM" id="Phobius"/>
    </source>
</evidence>
<protein>
    <recommendedName>
        <fullName evidence="5">guanosine-diphosphatase</fullName>
        <ecNumber evidence="5">3.6.1.42</ecNumber>
    </recommendedName>
</protein>
<evidence type="ECO:0000256" key="8">
    <source>
        <dbReference type="RuleBase" id="RU003833"/>
    </source>
</evidence>
<reference evidence="11 12" key="1">
    <citation type="submission" date="2019-02" db="EMBL/GenBank/DDBJ databases">
        <title>Genome sequencing of the rare red list fungi Phlebia centrifuga.</title>
        <authorList>
            <person name="Buettner E."/>
            <person name="Kellner H."/>
        </authorList>
    </citation>
    <scope>NUCLEOTIDE SEQUENCE [LARGE SCALE GENOMIC DNA]</scope>
    <source>
        <strain evidence="11 12">DSM 108282</strain>
    </source>
</reference>
<feature type="transmembrane region" description="Helical" evidence="10">
    <location>
        <begin position="12"/>
        <end position="32"/>
    </location>
</feature>
<evidence type="ECO:0000256" key="7">
    <source>
        <dbReference type="PIRSR" id="PIRSR600407-2"/>
    </source>
</evidence>
<keyword evidence="10" id="KW-0472">Membrane</keyword>
<evidence type="ECO:0000256" key="1">
    <source>
        <dbReference type="ARBA" id="ARBA00004323"/>
    </source>
</evidence>
<dbReference type="PANTHER" id="PTHR11782">
    <property type="entry name" value="ADENOSINE/GUANOSINE DIPHOSPHATASE"/>
    <property type="match status" value="1"/>
</dbReference>
<dbReference type="GO" id="GO:0004382">
    <property type="term" value="F:GDP phosphatase activity"/>
    <property type="evidence" value="ECO:0007669"/>
    <property type="project" value="UniProtKB-EC"/>
</dbReference>
<dbReference type="CDD" id="cd24040">
    <property type="entry name" value="ASKHA_NBD_GDA1"/>
    <property type="match status" value="2"/>
</dbReference>
<dbReference type="EC" id="3.6.1.42" evidence="5"/>
<evidence type="ECO:0000256" key="9">
    <source>
        <dbReference type="SAM" id="MobiDB-lite"/>
    </source>
</evidence>
<comment type="similarity">
    <text evidence="2 8">Belongs to the GDA1/CD39 NTPase family.</text>
</comment>
<evidence type="ECO:0000256" key="4">
    <source>
        <dbReference type="ARBA" id="ARBA00037742"/>
    </source>
</evidence>
<keyword evidence="10" id="KW-1133">Transmembrane helix</keyword>
<gene>
    <name evidence="11" type="ORF">EW026_g3328</name>
</gene>
<dbReference type="PROSITE" id="PS01238">
    <property type="entry name" value="GDA1_CD39_NTPASE"/>
    <property type="match status" value="1"/>
</dbReference>
<dbReference type="EMBL" id="SGPJ01000098">
    <property type="protein sequence ID" value="THG98951.1"/>
    <property type="molecule type" value="Genomic_DNA"/>
</dbReference>
<dbReference type="GO" id="GO:0000139">
    <property type="term" value="C:Golgi membrane"/>
    <property type="evidence" value="ECO:0007669"/>
    <property type="project" value="UniProtKB-SubCell"/>
</dbReference>
<feature type="compositionally biased region" description="Low complexity" evidence="9">
    <location>
        <begin position="623"/>
        <end position="637"/>
    </location>
</feature>
<keyword evidence="7" id="KW-0547">Nucleotide-binding</keyword>
<keyword evidence="7" id="KW-0067">ATP-binding</keyword>
<keyword evidence="10" id="KW-0812">Transmembrane</keyword>
<feature type="region of interest" description="Disordered" evidence="9">
    <location>
        <begin position="518"/>
        <end position="539"/>
    </location>
</feature>
<dbReference type="PANTHER" id="PTHR11782:SF83">
    <property type="entry name" value="GUANOSINE-DIPHOSPHATASE"/>
    <property type="match status" value="1"/>
</dbReference>
<dbReference type="InterPro" id="IPR000407">
    <property type="entry name" value="GDA1_CD39_NTPase"/>
</dbReference>
<feature type="region of interest" description="Disordered" evidence="9">
    <location>
        <begin position="49"/>
        <end position="101"/>
    </location>
</feature>
<dbReference type="GO" id="GO:0006487">
    <property type="term" value="P:protein N-linked glycosylation"/>
    <property type="evidence" value="ECO:0007669"/>
    <property type="project" value="TreeGrafter"/>
</dbReference>
<dbReference type="AlphaFoldDB" id="A0A4S4KKI9"/>
<evidence type="ECO:0000256" key="2">
    <source>
        <dbReference type="ARBA" id="ARBA00009283"/>
    </source>
</evidence>
<accession>A0A4S4KKI9</accession>